<comment type="similarity">
    <text evidence="1">Belongs to the ABC transporter superfamily.</text>
</comment>
<feature type="region of interest" description="Disordered" evidence="6">
    <location>
        <begin position="1"/>
        <end position="28"/>
    </location>
</feature>
<evidence type="ECO:0000313" key="8">
    <source>
        <dbReference type="EMBL" id="RJE85818.1"/>
    </source>
</evidence>
<proteinExistence type="inferred from homology"/>
<dbReference type="RefSeq" id="WP_119747907.1">
    <property type="nucleotide sequence ID" value="NZ_QZCG01000005.1"/>
</dbReference>
<name>A0A418SY49_9RHOB</name>
<dbReference type="PROSITE" id="PS50893">
    <property type="entry name" value="ABC_TRANSPORTER_2"/>
    <property type="match status" value="1"/>
</dbReference>
<feature type="compositionally biased region" description="Basic and acidic residues" evidence="6">
    <location>
        <begin position="9"/>
        <end position="18"/>
    </location>
</feature>
<keyword evidence="5 8" id="KW-0067">ATP-binding</keyword>
<dbReference type="PROSITE" id="PS00211">
    <property type="entry name" value="ABC_TRANSPORTER_1"/>
    <property type="match status" value="1"/>
</dbReference>
<dbReference type="Proteomes" id="UP000284202">
    <property type="component" value="Unassembled WGS sequence"/>
</dbReference>
<comment type="caution">
    <text evidence="8">The sequence shown here is derived from an EMBL/GenBank/DDBJ whole genome shotgun (WGS) entry which is preliminary data.</text>
</comment>
<evidence type="ECO:0000313" key="9">
    <source>
        <dbReference type="Proteomes" id="UP000284202"/>
    </source>
</evidence>
<evidence type="ECO:0000256" key="2">
    <source>
        <dbReference type="ARBA" id="ARBA00022448"/>
    </source>
</evidence>
<evidence type="ECO:0000256" key="5">
    <source>
        <dbReference type="ARBA" id="ARBA00022840"/>
    </source>
</evidence>
<dbReference type="GO" id="GO:0005524">
    <property type="term" value="F:ATP binding"/>
    <property type="evidence" value="ECO:0007669"/>
    <property type="project" value="UniProtKB-KW"/>
</dbReference>
<evidence type="ECO:0000256" key="3">
    <source>
        <dbReference type="ARBA" id="ARBA00022458"/>
    </source>
</evidence>
<dbReference type="PANTHER" id="PTHR42711">
    <property type="entry name" value="ABC TRANSPORTER ATP-BINDING PROTEIN"/>
    <property type="match status" value="1"/>
</dbReference>
<dbReference type="InterPro" id="IPR050763">
    <property type="entry name" value="ABC_transporter_ATP-binding"/>
</dbReference>
<dbReference type="InterPro" id="IPR003439">
    <property type="entry name" value="ABC_transporter-like_ATP-bd"/>
</dbReference>
<keyword evidence="9" id="KW-1185">Reference proteome</keyword>
<dbReference type="InterPro" id="IPR003593">
    <property type="entry name" value="AAA+_ATPase"/>
</dbReference>
<dbReference type="InterPro" id="IPR017871">
    <property type="entry name" value="ABC_transporter-like_CS"/>
</dbReference>
<dbReference type="SUPFAM" id="SSF52540">
    <property type="entry name" value="P-loop containing nucleoside triphosphate hydrolases"/>
    <property type="match status" value="1"/>
</dbReference>
<dbReference type="Pfam" id="PF00005">
    <property type="entry name" value="ABC_tran"/>
    <property type="match status" value="1"/>
</dbReference>
<protein>
    <submittedName>
        <fullName evidence="8">ABC transporter ATP-binding protein</fullName>
    </submittedName>
</protein>
<sequence length="345" mass="38083">MFGAIKNRIPRDAGERSRGATRPIGTADIRSEPRELRVEALGLRKTYTGGAREIHALQGVDLHVAKGEFVGVLGPNGAGKTTLIECLEGIRRPDTGEVRILGADTSDAGKMKKIRGRMGIALQHSTLPPRLTVREILTLQVRLYASQVRVDRMIDLVGIGDKADQRIEHLSGGQQQRVAVAMALMGDPELMFLDEPTSQLDPHARLALWELLYTQRDRRDASVVITTHQMEEAQRICDRVVIIDHGRVIAEGRPKELLRQHFTSRRMNFMLPIAAALDLRALNARSEPAGNGMKRVSLQTERPGATLVELAQLYGDSMIDLSVEEPTLEELFVKLTGTALQGETA</sequence>
<dbReference type="SMART" id="SM00382">
    <property type="entry name" value="AAA"/>
    <property type="match status" value="1"/>
</dbReference>
<dbReference type="Gene3D" id="3.40.50.300">
    <property type="entry name" value="P-loop containing nucleotide triphosphate hydrolases"/>
    <property type="match status" value="1"/>
</dbReference>
<gene>
    <name evidence="8" type="ORF">D3P04_08680</name>
</gene>
<evidence type="ECO:0000256" key="6">
    <source>
        <dbReference type="SAM" id="MobiDB-lite"/>
    </source>
</evidence>
<organism evidence="8 9">
    <name type="scientific">Paracoccus onubensis</name>
    <dbReference type="NCBI Taxonomy" id="1675788"/>
    <lineage>
        <taxon>Bacteria</taxon>
        <taxon>Pseudomonadati</taxon>
        <taxon>Pseudomonadota</taxon>
        <taxon>Alphaproteobacteria</taxon>
        <taxon>Rhodobacterales</taxon>
        <taxon>Paracoccaceae</taxon>
        <taxon>Paracoccus</taxon>
    </lineage>
</organism>
<keyword evidence="3" id="KW-0536">Nodulation</keyword>
<keyword evidence="2" id="KW-0813">Transport</keyword>
<evidence type="ECO:0000256" key="4">
    <source>
        <dbReference type="ARBA" id="ARBA00022741"/>
    </source>
</evidence>
<evidence type="ECO:0000256" key="1">
    <source>
        <dbReference type="ARBA" id="ARBA00005417"/>
    </source>
</evidence>
<accession>A0A418SY49</accession>
<keyword evidence="4" id="KW-0547">Nucleotide-binding</keyword>
<dbReference type="InterPro" id="IPR027417">
    <property type="entry name" value="P-loop_NTPase"/>
</dbReference>
<dbReference type="GO" id="GO:0016887">
    <property type="term" value="F:ATP hydrolysis activity"/>
    <property type="evidence" value="ECO:0007669"/>
    <property type="project" value="InterPro"/>
</dbReference>
<dbReference type="PANTHER" id="PTHR42711:SF5">
    <property type="entry name" value="ABC TRANSPORTER ATP-BINDING PROTEIN NATA"/>
    <property type="match status" value="1"/>
</dbReference>
<dbReference type="AlphaFoldDB" id="A0A418SY49"/>
<dbReference type="CDD" id="cd03263">
    <property type="entry name" value="ABC_subfamily_A"/>
    <property type="match status" value="1"/>
</dbReference>
<reference evidence="9" key="1">
    <citation type="submission" date="2018-09" db="EMBL/GenBank/DDBJ databases">
        <title>Acidovorax cavernicola nov. sp. isolated from Gruta de las Maravillas (Aracena, Spain).</title>
        <authorList>
            <person name="Jurado V."/>
            <person name="Gutierrez-Patricio S."/>
            <person name="Gonzalez-Pimentel J.L."/>
            <person name="Miller A.Z."/>
            <person name="Laiz L."/>
            <person name="Saiz-Jimenez C."/>
        </authorList>
    </citation>
    <scope>NUCLEOTIDE SEQUENCE [LARGE SCALE GENOMIC DNA]</scope>
    <source>
        <strain evidence="9">1011MAR3C25</strain>
    </source>
</reference>
<dbReference type="EMBL" id="QZCG01000005">
    <property type="protein sequence ID" value="RJE85818.1"/>
    <property type="molecule type" value="Genomic_DNA"/>
</dbReference>
<feature type="domain" description="ABC transporter" evidence="7">
    <location>
        <begin position="36"/>
        <end position="270"/>
    </location>
</feature>
<dbReference type="OrthoDB" id="9778547at2"/>
<evidence type="ECO:0000259" key="7">
    <source>
        <dbReference type="PROSITE" id="PS50893"/>
    </source>
</evidence>